<protein>
    <submittedName>
        <fullName evidence="7">Ribonuclease G</fullName>
    </submittedName>
</protein>
<evidence type="ECO:0000256" key="4">
    <source>
        <dbReference type="ARBA" id="ARBA00022842"/>
    </source>
</evidence>
<evidence type="ECO:0000313" key="8">
    <source>
        <dbReference type="Proteomes" id="UP000190814"/>
    </source>
</evidence>
<comment type="cofactor">
    <cofactor evidence="1">
        <name>Mg(2+)</name>
        <dbReference type="ChEBI" id="CHEBI:18420"/>
    </cofactor>
</comment>
<feature type="domain" description="RNA-binding protein AU-1/Ribonuclease E/G" evidence="6">
    <location>
        <begin position="102"/>
        <end position="361"/>
    </location>
</feature>
<gene>
    <name evidence="7" type="ORF">SAMN02745111_00013</name>
</gene>
<dbReference type="SUPFAM" id="SSF50249">
    <property type="entry name" value="Nucleic acid-binding proteins"/>
    <property type="match status" value="1"/>
</dbReference>
<proteinExistence type="predicted"/>
<keyword evidence="4" id="KW-0460">Magnesium</keyword>
<dbReference type="PANTHER" id="PTHR30001">
    <property type="entry name" value="RIBONUCLEASE"/>
    <property type="match status" value="1"/>
</dbReference>
<dbReference type="GO" id="GO:0005737">
    <property type="term" value="C:cytoplasm"/>
    <property type="evidence" value="ECO:0007669"/>
    <property type="project" value="TreeGrafter"/>
</dbReference>
<sequence>MDKVVITKYLNGKLILGYENDKLESVDIDDYYANAGDIYIGEVVEYAKNIDAYFVKINDKEKAFLRTKSSIKCGQKILVQVKKEKTYNKACVVTDSINLNFNYIVLETSATGIGVSKKINDEDFIIKVKAYINSYLMDKNIDLSEFQLIIRTCVYEKYLESLSFEFLNETIDDLINTYTGYKNKCLHLKAGTRIYDNTKRYENFDCVIVTDQEDIFEDLKDKCNIRFYDDDYSLIKLYNVERDINRLLERKVWLKSGANIMVEQTEALTSIDINSAKFERGNNSDETFYKVNLEATEEIIKQVKLREISGIIIVDYINMTNKDLYEKLEFDILKLIENMKSDITYVGFTRLGLCEFTRKKTKASLKERWERING</sequence>
<reference evidence="7 8" key="1">
    <citation type="submission" date="2017-02" db="EMBL/GenBank/DDBJ databases">
        <authorList>
            <person name="Peterson S.W."/>
        </authorList>
    </citation>
    <scope>NUCLEOTIDE SEQUENCE [LARGE SCALE GENOMIC DNA]</scope>
    <source>
        <strain evidence="7 8">ATCC 35992</strain>
    </source>
</reference>
<dbReference type="InterPro" id="IPR019307">
    <property type="entry name" value="RNA-bd_AU-1/RNase_E/G"/>
</dbReference>
<dbReference type="AlphaFoldDB" id="A0A1T4V3G9"/>
<dbReference type="EMBL" id="FUXZ01000002">
    <property type="protein sequence ID" value="SKA59519.1"/>
    <property type="molecule type" value="Genomic_DNA"/>
</dbReference>
<keyword evidence="8" id="KW-1185">Reference proteome</keyword>
<dbReference type="GO" id="GO:0003723">
    <property type="term" value="F:RNA binding"/>
    <property type="evidence" value="ECO:0007669"/>
    <property type="project" value="UniProtKB-KW"/>
</dbReference>
<keyword evidence="2" id="KW-0479">Metal-binding</keyword>
<dbReference type="Proteomes" id="UP000190814">
    <property type="component" value="Unassembled WGS sequence"/>
</dbReference>
<dbReference type="GO" id="GO:0006364">
    <property type="term" value="P:rRNA processing"/>
    <property type="evidence" value="ECO:0007669"/>
    <property type="project" value="TreeGrafter"/>
</dbReference>
<dbReference type="OrthoDB" id="9804278at2"/>
<evidence type="ECO:0000256" key="3">
    <source>
        <dbReference type="ARBA" id="ARBA00022801"/>
    </source>
</evidence>
<evidence type="ECO:0000256" key="5">
    <source>
        <dbReference type="ARBA" id="ARBA00022884"/>
    </source>
</evidence>
<dbReference type="GO" id="GO:0016787">
    <property type="term" value="F:hydrolase activity"/>
    <property type="evidence" value="ECO:0007669"/>
    <property type="project" value="UniProtKB-KW"/>
</dbReference>
<name>A0A1T4V3G9_9FIRM</name>
<keyword evidence="3" id="KW-0378">Hydrolase</keyword>
<dbReference type="InterPro" id="IPR012340">
    <property type="entry name" value="NA-bd_OB-fold"/>
</dbReference>
<accession>A0A1T4V3G9</accession>
<dbReference type="STRING" id="39495.SAMN02745111_00013"/>
<evidence type="ECO:0000256" key="2">
    <source>
        <dbReference type="ARBA" id="ARBA00022723"/>
    </source>
</evidence>
<organism evidence="7 8">
    <name type="scientific">Eubacterium uniforme</name>
    <dbReference type="NCBI Taxonomy" id="39495"/>
    <lineage>
        <taxon>Bacteria</taxon>
        <taxon>Bacillati</taxon>
        <taxon>Bacillota</taxon>
        <taxon>Clostridia</taxon>
        <taxon>Eubacteriales</taxon>
        <taxon>Eubacteriaceae</taxon>
        <taxon>Eubacterium</taxon>
    </lineage>
</organism>
<dbReference type="Pfam" id="PF10150">
    <property type="entry name" value="RNase_E_G"/>
    <property type="match status" value="1"/>
</dbReference>
<dbReference type="Gene3D" id="2.40.50.140">
    <property type="entry name" value="Nucleic acid-binding proteins"/>
    <property type="match status" value="1"/>
</dbReference>
<dbReference type="RefSeq" id="WP_159444236.1">
    <property type="nucleotide sequence ID" value="NZ_FUXZ01000002.1"/>
</dbReference>
<dbReference type="InterPro" id="IPR004659">
    <property type="entry name" value="RNase_E/G"/>
</dbReference>
<evidence type="ECO:0000256" key="1">
    <source>
        <dbReference type="ARBA" id="ARBA00001946"/>
    </source>
</evidence>
<evidence type="ECO:0000313" key="7">
    <source>
        <dbReference type="EMBL" id="SKA59519.1"/>
    </source>
</evidence>
<dbReference type="GO" id="GO:0004540">
    <property type="term" value="F:RNA nuclease activity"/>
    <property type="evidence" value="ECO:0007669"/>
    <property type="project" value="InterPro"/>
</dbReference>
<dbReference type="GO" id="GO:0046872">
    <property type="term" value="F:metal ion binding"/>
    <property type="evidence" value="ECO:0007669"/>
    <property type="project" value="UniProtKB-KW"/>
</dbReference>
<evidence type="ECO:0000259" key="6">
    <source>
        <dbReference type="Pfam" id="PF10150"/>
    </source>
</evidence>
<dbReference type="PANTHER" id="PTHR30001:SF0">
    <property type="entry name" value="RIBONUCLEASE G"/>
    <property type="match status" value="1"/>
</dbReference>
<keyword evidence="5" id="KW-0694">RNA-binding</keyword>